<dbReference type="EMBL" id="CP016895">
    <property type="protein sequence ID" value="AOA57519.1"/>
    <property type="molecule type" value="Genomic_DNA"/>
</dbReference>
<dbReference type="STRING" id="1789224.BFG52_03560"/>
<dbReference type="Pfam" id="PF06877">
    <property type="entry name" value="RraB"/>
    <property type="match status" value="1"/>
</dbReference>
<gene>
    <name evidence="2" type="ORF">BFG52_03560</name>
</gene>
<dbReference type="KEGG" id="ala:BFG52_03560"/>
<dbReference type="RefSeq" id="WP_067552722.1">
    <property type="nucleotide sequence ID" value="NZ_CP016895.1"/>
</dbReference>
<dbReference type="OrthoDB" id="8753964at2"/>
<reference evidence="2 3" key="1">
    <citation type="submission" date="2016-08" db="EMBL/GenBank/DDBJ databases">
        <authorList>
            <person name="Seilhamer J.J."/>
        </authorList>
    </citation>
    <scope>NUCLEOTIDE SEQUENCE [LARGE SCALE GENOMIC DNA]</scope>
    <source>
        <strain evidence="2 3">BRTC-1</strain>
    </source>
</reference>
<evidence type="ECO:0000259" key="1">
    <source>
        <dbReference type="Pfam" id="PF06877"/>
    </source>
</evidence>
<evidence type="ECO:0000313" key="3">
    <source>
        <dbReference type="Proteomes" id="UP000093391"/>
    </source>
</evidence>
<dbReference type="InterPro" id="IPR036701">
    <property type="entry name" value="RraB-like_sf"/>
</dbReference>
<dbReference type="SUPFAM" id="SSF89946">
    <property type="entry name" value="Hypothetical protein VC0424"/>
    <property type="match status" value="1"/>
</dbReference>
<dbReference type="Proteomes" id="UP000093391">
    <property type="component" value="Chromosome"/>
</dbReference>
<name>A0A1B2LXA9_9GAMM</name>
<evidence type="ECO:0000313" key="2">
    <source>
        <dbReference type="EMBL" id="AOA57519.1"/>
    </source>
</evidence>
<keyword evidence="3" id="KW-1185">Reference proteome</keyword>
<proteinExistence type="predicted"/>
<sequence>MNNNVEQNLERNDLQFPADENGELLWQMYLDGNDLSEVHQIEFSLLFTDQKKLEQCALFLLHEEQKLAFFEDDVQPELWVLTVFVDMVPDHEDITALEQWFIGIAAQHGAEYDGWGCVGYIYEFDQDEDEYSN</sequence>
<dbReference type="Gene3D" id="3.30.70.970">
    <property type="entry name" value="RraB-like"/>
    <property type="match status" value="1"/>
</dbReference>
<dbReference type="InterPro" id="IPR009671">
    <property type="entry name" value="RraB_dom"/>
</dbReference>
<dbReference type="AlphaFoldDB" id="A0A1B2LXA9"/>
<accession>A0A1B2LXA9</accession>
<organism evidence="2 3">
    <name type="scientific">Acinetobacter larvae</name>
    <dbReference type="NCBI Taxonomy" id="1789224"/>
    <lineage>
        <taxon>Bacteria</taxon>
        <taxon>Pseudomonadati</taxon>
        <taxon>Pseudomonadota</taxon>
        <taxon>Gammaproteobacteria</taxon>
        <taxon>Moraxellales</taxon>
        <taxon>Moraxellaceae</taxon>
        <taxon>Acinetobacter</taxon>
    </lineage>
</organism>
<feature type="domain" description="Regulator of ribonuclease activity B" evidence="1">
    <location>
        <begin position="19"/>
        <end position="117"/>
    </location>
</feature>
<protein>
    <recommendedName>
        <fullName evidence="1">Regulator of ribonuclease activity B domain-containing protein</fullName>
    </recommendedName>
</protein>